<reference evidence="6" key="1">
    <citation type="submission" date="2016-10" db="EMBL/GenBank/DDBJ databases">
        <authorList>
            <person name="Varghese N."/>
            <person name="Submissions S."/>
        </authorList>
    </citation>
    <scope>NUCLEOTIDE SEQUENCE [LARGE SCALE GENOMIC DNA]</scope>
    <source>
        <strain evidence="6">IBRC-M 10760</strain>
    </source>
</reference>
<keyword evidence="3" id="KW-0233">DNA recombination</keyword>
<accession>A0A1G7JNB6</accession>
<dbReference type="STRING" id="660518.SAMN05216218_1052"/>
<keyword evidence="2" id="KW-0238">DNA-binding</keyword>
<sequence length="352" mass="41216">MMTSNEKETSLDYRNDNGSYKSIDECRPEIVRYDKVLRVNTNDKDPKSRQSQSTKRYRQDLRWFDHWLDAQDNLTEVSDLNDENVDLLIFALDHQFNGSTKRQRWDQISSMYDYFERKNIVDQNPLAAENPRKRGLTKTTEQEIQIEPDERYALTAEEVRKMEKNVKQHGPRDKLIIRLMWQTGVRRTEASYLTTKMFNYDQREIEIPGEITKNGMGRVVPYQETLDGLLNDWLDFHRDDMAMTADHDYLFVGERGGRLSGQRINEIVRDAAIDAGINRKLGYTDANGKERWLITAHNLRHGYGTYMANETDAGLWEISKLMGHKSIETTQNRYVAHDERAGTEHGHKYGPK</sequence>
<dbReference type="InterPro" id="IPR010998">
    <property type="entry name" value="Integrase_recombinase_N"/>
</dbReference>
<dbReference type="AlphaFoldDB" id="A0A1G7JNB6"/>
<keyword evidence="6" id="KW-1185">Reference proteome</keyword>
<dbReference type="Pfam" id="PF00589">
    <property type="entry name" value="Phage_integrase"/>
    <property type="match status" value="1"/>
</dbReference>
<dbReference type="EMBL" id="FNBK01000005">
    <property type="protein sequence ID" value="SDF26448.1"/>
    <property type="molecule type" value="Genomic_DNA"/>
</dbReference>
<dbReference type="PANTHER" id="PTHR30349:SF41">
    <property type="entry name" value="INTEGRASE_RECOMBINASE PROTEIN MJ0367-RELATED"/>
    <property type="match status" value="1"/>
</dbReference>
<dbReference type="InterPro" id="IPR002104">
    <property type="entry name" value="Integrase_catalytic"/>
</dbReference>
<dbReference type="Gene3D" id="1.10.443.10">
    <property type="entry name" value="Intergrase catalytic core"/>
    <property type="match status" value="1"/>
</dbReference>
<evidence type="ECO:0000256" key="2">
    <source>
        <dbReference type="ARBA" id="ARBA00023125"/>
    </source>
</evidence>
<dbReference type="GO" id="GO:0003677">
    <property type="term" value="F:DNA binding"/>
    <property type="evidence" value="ECO:0007669"/>
    <property type="project" value="UniProtKB-KW"/>
</dbReference>
<evidence type="ECO:0000256" key="1">
    <source>
        <dbReference type="ARBA" id="ARBA00022908"/>
    </source>
</evidence>
<gene>
    <name evidence="5" type="ORF">SAMN05216218_1052</name>
</gene>
<dbReference type="SUPFAM" id="SSF56349">
    <property type="entry name" value="DNA breaking-rejoining enzymes"/>
    <property type="match status" value="1"/>
</dbReference>
<dbReference type="InterPro" id="IPR013762">
    <property type="entry name" value="Integrase-like_cat_sf"/>
</dbReference>
<dbReference type="InterPro" id="IPR011010">
    <property type="entry name" value="DNA_brk_join_enz"/>
</dbReference>
<evidence type="ECO:0000313" key="5">
    <source>
        <dbReference type="EMBL" id="SDF26448.1"/>
    </source>
</evidence>
<proteinExistence type="predicted"/>
<dbReference type="InterPro" id="IPR050090">
    <property type="entry name" value="Tyrosine_recombinase_XerCD"/>
</dbReference>
<dbReference type="CDD" id="cd00397">
    <property type="entry name" value="DNA_BRE_C"/>
    <property type="match status" value="1"/>
</dbReference>
<evidence type="ECO:0000313" key="6">
    <source>
        <dbReference type="Proteomes" id="UP000199076"/>
    </source>
</evidence>
<evidence type="ECO:0000259" key="4">
    <source>
        <dbReference type="PROSITE" id="PS51898"/>
    </source>
</evidence>
<name>A0A1G7JNB6_9EURY</name>
<dbReference type="GO" id="GO:0006310">
    <property type="term" value="P:DNA recombination"/>
    <property type="evidence" value="ECO:0007669"/>
    <property type="project" value="UniProtKB-KW"/>
</dbReference>
<keyword evidence="1" id="KW-0229">DNA integration</keyword>
<dbReference type="Proteomes" id="UP000199076">
    <property type="component" value="Unassembled WGS sequence"/>
</dbReference>
<feature type="domain" description="Tyr recombinase" evidence="4">
    <location>
        <begin position="149"/>
        <end position="348"/>
    </location>
</feature>
<dbReference type="GO" id="GO:0015074">
    <property type="term" value="P:DNA integration"/>
    <property type="evidence" value="ECO:0007669"/>
    <property type="project" value="UniProtKB-KW"/>
</dbReference>
<protein>
    <submittedName>
        <fullName evidence="5">Integrase/recombinase XerD</fullName>
    </submittedName>
</protein>
<dbReference type="Gene3D" id="1.10.150.130">
    <property type="match status" value="1"/>
</dbReference>
<dbReference type="PANTHER" id="PTHR30349">
    <property type="entry name" value="PHAGE INTEGRASE-RELATED"/>
    <property type="match status" value="1"/>
</dbReference>
<evidence type="ECO:0000256" key="3">
    <source>
        <dbReference type="ARBA" id="ARBA00023172"/>
    </source>
</evidence>
<dbReference type="PROSITE" id="PS51898">
    <property type="entry name" value="TYR_RECOMBINASE"/>
    <property type="match status" value="1"/>
</dbReference>
<organism evidence="5 6">
    <name type="scientific">Halorientalis regularis</name>
    <dbReference type="NCBI Taxonomy" id="660518"/>
    <lineage>
        <taxon>Archaea</taxon>
        <taxon>Methanobacteriati</taxon>
        <taxon>Methanobacteriota</taxon>
        <taxon>Stenosarchaea group</taxon>
        <taxon>Halobacteria</taxon>
        <taxon>Halobacteriales</taxon>
        <taxon>Haloarculaceae</taxon>
        <taxon>Halorientalis</taxon>
    </lineage>
</organism>